<reference evidence="10 11" key="1">
    <citation type="submission" date="2010-05" db="EMBL/GenBank/DDBJ databases">
        <title>The Genome Sequence of Thecamonas trahens ATCC 50062.</title>
        <authorList>
            <consortium name="The Broad Institute Genome Sequencing Platform"/>
            <person name="Russ C."/>
            <person name="Cuomo C."/>
            <person name="Shea T."/>
            <person name="Young S.K."/>
            <person name="Zeng Q."/>
            <person name="Koehrsen M."/>
            <person name="Haas B."/>
            <person name="Borodovsky M."/>
            <person name="Guigo R."/>
            <person name="Alvarado L."/>
            <person name="Berlin A."/>
            <person name="Bochicchio J."/>
            <person name="Borenstein D."/>
            <person name="Chapman S."/>
            <person name="Chen Z."/>
            <person name="Freedman E."/>
            <person name="Gellesch M."/>
            <person name="Goldberg J."/>
            <person name="Griggs A."/>
            <person name="Gujja S."/>
            <person name="Heilman E."/>
            <person name="Heiman D."/>
            <person name="Hepburn T."/>
            <person name="Howarth C."/>
            <person name="Jen D."/>
            <person name="Larson L."/>
            <person name="Mehta T."/>
            <person name="Park D."/>
            <person name="Pearson M."/>
            <person name="Roberts A."/>
            <person name="Saif S."/>
            <person name="Shenoy N."/>
            <person name="Sisk P."/>
            <person name="Stolte C."/>
            <person name="Sykes S."/>
            <person name="Thomson T."/>
            <person name="Walk T."/>
            <person name="White J."/>
            <person name="Yandava C."/>
            <person name="Burger G."/>
            <person name="Gray M.W."/>
            <person name="Holland P.W.H."/>
            <person name="King N."/>
            <person name="Lang F.B.F."/>
            <person name="Roger A.J."/>
            <person name="Ruiz-Trillo I."/>
            <person name="Lander E."/>
            <person name="Nusbaum C."/>
        </authorList>
    </citation>
    <scope>NUCLEOTIDE SEQUENCE [LARGE SCALE GENOMIC DNA]</scope>
    <source>
        <strain evidence="10 11">ATCC 50062</strain>
    </source>
</reference>
<dbReference type="Pfam" id="PF08159">
    <property type="entry name" value="NUC153"/>
    <property type="match status" value="1"/>
</dbReference>
<feature type="compositionally biased region" description="Basic residues" evidence="6">
    <location>
        <begin position="672"/>
        <end position="682"/>
    </location>
</feature>
<keyword evidence="4" id="KW-0677">Repeat</keyword>
<evidence type="ECO:0000256" key="5">
    <source>
        <dbReference type="ARBA" id="ARBA00023242"/>
    </source>
</evidence>
<sequence length="745" mass="82392">MHRVATHNETKVYNVSAGKSLPEWLSEAKGRSLKRDTEFRNRIELIQDLDFPSASNALKQSPDGKFLAVTGVYPPQFHVYELAMLSMKFERHVDAEIVDILHLSDAWHKYVLLEVDRSLEFHTQGGRYYKTRIPKAGRSLAYNELNCDLYTGASGPDVFRLNLDLGRFMKPLATTDSRGINVVRFASRHQLIATGGEEGALEMFDTRSQDKAGLVQVGAYVASELGLSSMPGVSSVTFKEDGLSVAVGTTSGQVLLYDLRSAKPWLIKDHHYDAPINSIAWHGAENTSNIVSSDARTIRVWDYHDGELMASIEPDAPINSSIVLNHDSGLIMCTAEAPKVQVYYMPGLAPAPEWASFLDSLTDELEEGGADTGAIYDDYHFVTEKELKDLALSHLIGTPFLKPYMHGFFMDTRLYKKVKSAVNPFEYKTWREGEIQRKIDAGRSSRLAYQSSKDAVKVNKAYARQIRATLSDKALAKRKAERGLVGVDQETPLDDPRFKPLFSDPRFSIDTDSDHYRRLHPMAAVTAKPLDIHDDSDSENDDNFLESFRNTTLADFEGSSSADLSAGEEAAIEAAERARAKALRAASAKRKRAAKAAKAAPSADGGQGPKLKAASDALGVSAHEFSGKAPKSTGDISFASRLKSRSARAAATDSDDSSSASSSSGDPEAAIRRHRKRRRTGSKRVGNITSSFAVHEQVKQKSASELEQDEHLKEMRTRKRRGIRSLNLPMPPTLAAERYRYRARK</sequence>
<name>A0A0L0DSS5_THETB</name>
<dbReference type="GO" id="GO:0032040">
    <property type="term" value="C:small-subunit processome"/>
    <property type="evidence" value="ECO:0007669"/>
    <property type="project" value="TreeGrafter"/>
</dbReference>
<dbReference type="STRING" id="461836.A0A0L0DSS5"/>
<dbReference type="PANTHER" id="PTHR14927">
    <property type="entry name" value="NUCLEOLAR PROTEIN 10"/>
    <property type="match status" value="1"/>
</dbReference>
<feature type="domain" description="Nucleolar protein 10-like second" evidence="8">
    <location>
        <begin position="375"/>
        <end position="423"/>
    </location>
</feature>
<dbReference type="InterPro" id="IPR056551">
    <property type="entry name" value="Beta-prop_NOL10_N"/>
</dbReference>
<feature type="region of interest" description="Disordered" evidence="6">
    <location>
        <begin position="593"/>
        <end position="615"/>
    </location>
</feature>
<dbReference type="Pfam" id="PF23097">
    <property type="entry name" value="NOL10_2nd"/>
    <property type="match status" value="1"/>
</dbReference>
<dbReference type="GO" id="GO:0030686">
    <property type="term" value="C:90S preribosome"/>
    <property type="evidence" value="ECO:0007669"/>
    <property type="project" value="TreeGrafter"/>
</dbReference>
<comment type="subcellular location">
    <subcellularLocation>
        <location evidence="1">Nucleus</location>
        <location evidence="1">Nucleolus</location>
    </subcellularLocation>
</comment>
<dbReference type="OrthoDB" id="273340at2759"/>
<dbReference type="InterPro" id="IPR056550">
    <property type="entry name" value="NOL10_2nd"/>
</dbReference>
<proteinExistence type="inferred from homology"/>
<dbReference type="Pfam" id="PF23098">
    <property type="entry name" value="Beta-prop_NOL10_N"/>
    <property type="match status" value="1"/>
</dbReference>
<dbReference type="PANTHER" id="PTHR14927:SF0">
    <property type="entry name" value="NUCLEOLAR PROTEIN 10"/>
    <property type="match status" value="1"/>
</dbReference>
<organism evidence="10 11">
    <name type="scientific">Thecamonas trahens ATCC 50062</name>
    <dbReference type="NCBI Taxonomy" id="461836"/>
    <lineage>
        <taxon>Eukaryota</taxon>
        <taxon>Apusozoa</taxon>
        <taxon>Apusomonadida</taxon>
        <taxon>Apusomonadidae</taxon>
        <taxon>Thecamonas</taxon>
    </lineage>
</organism>
<accession>A0A0L0DSS5</accession>
<evidence type="ECO:0000313" key="10">
    <source>
        <dbReference type="EMBL" id="KNC55404.1"/>
    </source>
</evidence>
<dbReference type="InterPro" id="IPR012580">
    <property type="entry name" value="NUC153"/>
</dbReference>
<keyword evidence="3" id="KW-0853">WD repeat</keyword>
<evidence type="ECO:0000313" key="11">
    <source>
        <dbReference type="Proteomes" id="UP000054408"/>
    </source>
</evidence>
<dbReference type="EMBL" id="GL349501">
    <property type="protein sequence ID" value="KNC55404.1"/>
    <property type="molecule type" value="Genomic_DNA"/>
</dbReference>
<dbReference type="InterPro" id="IPR001680">
    <property type="entry name" value="WD40_rpt"/>
</dbReference>
<dbReference type="Gene3D" id="2.130.10.10">
    <property type="entry name" value="YVTN repeat-like/Quinoprotein amine dehydrogenase"/>
    <property type="match status" value="1"/>
</dbReference>
<evidence type="ECO:0000256" key="3">
    <source>
        <dbReference type="ARBA" id="ARBA00022574"/>
    </source>
</evidence>
<feature type="domain" description="NUC153" evidence="7">
    <location>
        <begin position="495"/>
        <end position="522"/>
    </location>
</feature>
<dbReference type="eggNOG" id="KOG2321">
    <property type="taxonomic scope" value="Eukaryota"/>
</dbReference>
<dbReference type="GO" id="GO:0000462">
    <property type="term" value="P:maturation of SSU-rRNA from tricistronic rRNA transcript (SSU-rRNA, 5.8S rRNA, LSU-rRNA)"/>
    <property type="evidence" value="ECO:0007669"/>
    <property type="project" value="TreeGrafter"/>
</dbReference>
<feature type="region of interest" description="Disordered" evidence="6">
    <location>
        <begin position="649"/>
        <end position="731"/>
    </location>
</feature>
<dbReference type="InterPro" id="IPR015943">
    <property type="entry name" value="WD40/YVTN_repeat-like_dom_sf"/>
</dbReference>
<feature type="compositionally biased region" description="Basic and acidic residues" evidence="6">
    <location>
        <begin position="696"/>
        <end position="715"/>
    </location>
</feature>
<comment type="similarity">
    <text evidence="2">Belongs to the WD repeat NOL10/ENP2 family.</text>
</comment>
<dbReference type="AlphaFoldDB" id="A0A0L0DSS5"/>
<evidence type="ECO:0000256" key="1">
    <source>
        <dbReference type="ARBA" id="ARBA00004604"/>
    </source>
</evidence>
<evidence type="ECO:0000256" key="4">
    <source>
        <dbReference type="ARBA" id="ARBA00022737"/>
    </source>
</evidence>
<evidence type="ECO:0000256" key="2">
    <source>
        <dbReference type="ARBA" id="ARBA00005264"/>
    </source>
</evidence>
<dbReference type="OMA" id="MNDDMIV"/>
<dbReference type="RefSeq" id="XP_013752943.1">
    <property type="nucleotide sequence ID" value="XM_013897489.1"/>
</dbReference>
<keyword evidence="11" id="KW-1185">Reference proteome</keyword>
<evidence type="ECO:0000256" key="6">
    <source>
        <dbReference type="SAM" id="MobiDB-lite"/>
    </source>
</evidence>
<protein>
    <submittedName>
        <fullName evidence="10">Nucleolar protein 10</fullName>
    </submittedName>
</protein>
<evidence type="ECO:0000259" key="7">
    <source>
        <dbReference type="Pfam" id="PF08159"/>
    </source>
</evidence>
<dbReference type="InterPro" id="IPR036322">
    <property type="entry name" value="WD40_repeat_dom_sf"/>
</dbReference>
<keyword evidence="5" id="KW-0539">Nucleus</keyword>
<dbReference type="Proteomes" id="UP000054408">
    <property type="component" value="Unassembled WGS sequence"/>
</dbReference>
<evidence type="ECO:0000259" key="8">
    <source>
        <dbReference type="Pfam" id="PF23097"/>
    </source>
</evidence>
<evidence type="ECO:0000259" key="9">
    <source>
        <dbReference type="Pfam" id="PF23098"/>
    </source>
</evidence>
<dbReference type="InterPro" id="IPR040382">
    <property type="entry name" value="NOL10/Enp2"/>
</dbReference>
<feature type="compositionally biased region" description="Low complexity" evidence="6">
    <location>
        <begin position="649"/>
        <end position="664"/>
    </location>
</feature>
<gene>
    <name evidence="10" type="ORF">AMSG_11065</name>
</gene>
<dbReference type="SMART" id="SM00320">
    <property type="entry name" value="WD40"/>
    <property type="match status" value="3"/>
</dbReference>
<dbReference type="GeneID" id="25569131"/>
<feature type="domain" description="Nucleolar protein 10-like N-terminal" evidence="9">
    <location>
        <begin position="3"/>
        <end position="368"/>
    </location>
</feature>
<dbReference type="SUPFAM" id="SSF50978">
    <property type="entry name" value="WD40 repeat-like"/>
    <property type="match status" value="1"/>
</dbReference>